<feature type="chain" id="PRO_5045220355" description="peptidylprolyl isomerase" evidence="4">
    <location>
        <begin position="23"/>
        <end position="301"/>
    </location>
</feature>
<dbReference type="InterPro" id="IPR029000">
    <property type="entry name" value="Cyclophilin-like_dom_sf"/>
</dbReference>
<feature type="signal peptide" evidence="4">
    <location>
        <begin position="1"/>
        <end position="22"/>
    </location>
</feature>
<protein>
    <recommendedName>
        <fullName evidence="1">peptidylprolyl isomerase</fullName>
        <ecNumber evidence="1">5.2.1.8</ecNumber>
    </recommendedName>
</protein>
<proteinExistence type="predicted"/>
<keyword evidence="2" id="KW-0697">Rotamase</keyword>
<evidence type="ECO:0000259" key="5">
    <source>
        <dbReference type="PROSITE" id="PS50072"/>
    </source>
</evidence>
<evidence type="ECO:0000313" key="6">
    <source>
        <dbReference type="EMBL" id="MFC4728303.1"/>
    </source>
</evidence>
<dbReference type="EMBL" id="JBHSGG010000024">
    <property type="protein sequence ID" value="MFC4728303.1"/>
    <property type="molecule type" value="Genomic_DNA"/>
</dbReference>
<keyword evidence="7" id="KW-1185">Reference proteome</keyword>
<dbReference type="Proteomes" id="UP001595892">
    <property type="component" value="Unassembled WGS sequence"/>
</dbReference>
<dbReference type="GO" id="GO:0003755">
    <property type="term" value="F:peptidyl-prolyl cis-trans isomerase activity"/>
    <property type="evidence" value="ECO:0007669"/>
    <property type="project" value="UniProtKB-EC"/>
</dbReference>
<organism evidence="6 7">
    <name type="scientific">Coralloluteibacterium thermophilum</name>
    <dbReference type="NCBI Taxonomy" id="2707049"/>
    <lineage>
        <taxon>Bacteria</taxon>
        <taxon>Pseudomonadati</taxon>
        <taxon>Pseudomonadota</taxon>
        <taxon>Gammaproteobacteria</taxon>
        <taxon>Lysobacterales</taxon>
        <taxon>Lysobacteraceae</taxon>
        <taxon>Coralloluteibacterium</taxon>
    </lineage>
</organism>
<comment type="caution">
    <text evidence="6">The sequence shown here is derived from an EMBL/GenBank/DDBJ whole genome shotgun (WGS) entry which is preliminary data.</text>
</comment>
<feature type="domain" description="PPIase cyclophilin-type" evidence="5">
    <location>
        <begin position="46"/>
        <end position="243"/>
    </location>
</feature>
<evidence type="ECO:0000313" key="7">
    <source>
        <dbReference type="Proteomes" id="UP001595892"/>
    </source>
</evidence>
<keyword evidence="4" id="KW-0732">Signal</keyword>
<evidence type="ECO:0000256" key="2">
    <source>
        <dbReference type="ARBA" id="ARBA00023110"/>
    </source>
</evidence>
<accession>A0ABV9NMF9</accession>
<dbReference type="PROSITE" id="PS50072">
    <property type="entry name" value="CSA_PPIASE_2"/>
    <property type="match status" value="1"/>
</dbReference>
<dbReference type="Gene3D" id="2.40.100.10">
    <property type="entry name" value="Cyclophilin-like"/>
    <property type="match status" value="1"/>
</dbReference>
<dbReference type="SUPFAM" id="SSF50891">
    <property type="entry name" value="Cyclophilin-like"/>
    <property type="match status" value="1"/>
</dbReference>
<evidence type="ECO:0000256" key="1">
    <source>
        <dbReference type="ARBA" id="ARBA00013194"/>
    </source>
</evidence>
<dbReference type="RefSeq" id="WP_377004329.1">
    <property type="nucleotide sequence ID" value="NZ_JBHSGG010000024.1"/>
</dbReference>
<reference evidence="7" key="1">
    <citation type="journal article" date="2019" name="Int. J. Syst. Evol. Microbiol.">
        <title>The Global Catalogue of Microorganisms (GCM) 10K type strain sequencing project: providing services to taxonomists for standard genome sequencing and annotation.</title>
        <authorList>
            <consortium name="The Broad Institute Genomics Platform"/>
            <consortium name="The Broad Institute Genome Sequencing Center for Infectious Disease"/>
            <person name="Wu L."/>
            <person name="Ma J."/>
        </authorList>
    </citation>
    <scope>NUCLEOTIDE SEQUENCE [LARGE SCALE GENOMIC DNA]</scope>
    <source>
        <strain evidence="7">CGMCC 1.13574</strain>
    </source>
</reference>
<dbReference type="InterPro" id="IPR044665">
    <property type="entry name" value="E_coli_cyclophilin_A-like"/>
</dbReference>
<dbReference type="PANTHER" id="PTHR43246">
    <property type="entry name" value="PEPTIDYL-PROLYL CIS-TRANS ISOMERASE CYP38, CHLOROPLASTIC"/>
    <property type="match status" value="1"/>
</dbReference>
<dbReference type="InterPro" id="IPR002130">
    <property type="entry name" value="Cyclophilin-type_PPIase_dom"/>
</dbReference>
<name>A0ABV9NMF9_9GAMM</name>
<dbReference type="EC" id="5.2.1.8" evidence="1"/>
<evidence type="ECO:0000256" key="4">
    <source>
        <dbReference type="SAM" id="SignalP"/>
    </source>
</evidence>
<dbReference type="Pfam" id="PF00160">
    <property type="entry name" value="Pro_isomerase"/>
    <property type="match status" value="1"/>
</dbReference>
<keyword evidence="3 6" id="KW-0413">Isomerase</keyword>
<sequence length="301" mass="32528">MSIRTGTLAVLAALLALPSARAGEAPPTTASVLETSTADDWRRPDPADTLYLDLAGGRVVIELAPGFAPAHVENVRTLAREGFWDGLSINRVQDNYVAQWGDAAAGEAGARGLGGARTRLPAEFERDADGLHLAALAEGDVYAPEVGWAEGFPVARDPARGRAWLAHCYGMVGAGRGMAADSSTGAELYAVIGHAPRHLDRNITLVGRVIRGIEHLSALPRGTGPLGFYTEAVQRVRIERVRLAADLPEDEREAIEILRTDTPTFRRLVEARRNRHEDWFIDPVGRVELCNVPLPVREAAR</sequence>
<evidence type="ECO:0000256" key="3">
    <source>
        <dbReference type="ARBA" id="ARBA00023235"/>
    </source>
</evidence>
<gene>
    <name evidence="6" type="ORF">ACFO3Q_08985</name>
</gene>